<name>A0A5N6WZX3_9EURO</name>
<evidence type="ECO:0000256" key="1">
    <source>
        <dbReference type="ARBA" id="ARBA00022737"/>
    </source>
</evidence>
<dbReference type="Gene3D" id="3.40.50.1580">
    <property type="entry name" value="Nucleoside phosphorylase domain"/>
    <property type="match status" value="1"/>
</dbReference>
<evidence type="ECO:0008006" key="10">
    <source>
        <dbReference type="Google" id="ProtNLM"/>
    </source>
</evidence>
<dbReference type="GO" id="GO:0003824">
    <property type="term" value="F:catalytic activity"/>
    <property type="evidence" value="ECO:0007669"/>
    <property type="project" value="InterPro"/>
</dbReference>
<protein>
    <recommendedName>
        <fullName evidence="10">Nucleoside phosphorylase domain-containing protein</fullName>
    </recommendedName>
</protein>
<feature type="region of interest" description="Disordered" evidence="3">
    <location>
        <begin position="315"/>
        <end position="335"/>
    </location>
</feature>
<dbReference type="InterPro" id="IPR053137">
    <property type="entry name" value="NLR-like"/>
</dbReference>
<dbReference type="Pfam" id="PF13637">
    <property type="entry name" value="Ank_4"/>
    <property type="match status" value="1"/>
</dbReference>
<dbReference type="EMBL" id="ML741801">
    <property type="protein sequence ID" value="KAE8326192.1"/>
    <property type="molecule type" value="Genomic_DNA"/>
</dbReference>
<dbReference type="InterPro" id="IPR031353">
    <property type="entry name" value="NACHT_sigma"/>
</dbReference>
<dbReference type="Pfam" id="PF22939">
    <property type="entry name" value="WHD_GPIID"/>
    <property type="match status" value="1"/>
</dbReference>
<sequence>MGITKLSHDDYTIAWICALPLEMAAAKAMLEKTHESLPQPQADQNSYSLGEMSGHHIVLVCLPSGVYGTTSAATVLSQMLSTFPSIKVGLMVGIGGGVPSESVDIRLGDIVVSIPSGSSGGVIQYDYGKALPDGCFQHTGSLNSPPQVLLSAVSQMRSNHMIKGSEIYATITNTLDSNRYMGEHFSPPDRDLLFNATYQHPKNSLDCSQCDQNQVVKRISRNSHEPQVHYGLIGSGNQVMKDAKTRDSLAQKLGILCFEMEAAGLMNQLPCLVIRGICDYCDSHKQKDWQGYSALSASAYAKVLLTVVPISSSNRTGARNHMQSNKEAKRSEAPSFTFNSYGSGQQFNATGNVQNNNTENGYQFSVSSFHGPKKFFQNTRDGHSLEPRRKDVLKRLNVSKYRDQKDRNPVRIPGTCEWFVTHPTFKAWQETQTSQMLWLTANPGSGKSVLAKYLADSVLTRHAGQTVGYFFFKDDFEDQRSIVKALCCILHQLFYHNRDLLTERIIEQFEMDERIVDSFSDLWNVLIGAAKQRDTAEIICLLDAFNECEPDGRSQLTGALERLYTDESRHNFNLKFLITSRPYDDIRQGFQYIQMEGQPLIHLSGENTEEMEDISLEIEIFIKARVERIGARLKLTEEEKSILLKRVTRVPNPTYLWVNLTLNIIESIEDIDKKRIISATSDLPKTVDDAYERILSRSEDCQKARKLLHIVVGATRPLTLQEMNLALTLSEEHRSYGDLDLKSEDRIRENIRDLCGLFITVVEGKIYLLHQTAREFLIEKNKPPIQGNTSDSKLPVLHHAAQGNRFRDTHKRSNDSIQSLSWKHSLKLQESHRIISTICIQYLLLSDFGKALPRAIDIGELTDTYIFLDYSAKSWATHFLEANDETDNIKQSLWRLSVCCSRLELQLTWKMISERRRSNMLSAAGIMGQTPLSWAARNGHEAVVRLLLENKADIQSRDKLGRTPLFWAAGKGHEAVVRLLLENRADIESMAENGQTPLFWAAMEGHAAVVRLLLENSADIESMDENGQTPLFWAARNGHEEHLLHWLEAMGIMGMISQTTDTLDTVAVAMKASL</sequence>
<dbReference type="AlphaFoldDB" id="A0A5N6WZX3"/>
<proteinExistence type="predicted"/>
<evidence type="ECO:0000259" key="6">
    <source>
        <dbReference type="Pfam" id="PF22939"/>
    </source>
</evidence>
<dbReference type="SMART" id="SM00248">
    <property type="entry name" value="ANK"/>
    <property type="match status" value="4"/>
</dbReference>
<dbReference type="InterPro" id="IPR027417">
    <property type="entry name" value="P-loop_NTPase"/>
</dbReference>
<feature type="domain" description="NACHT-NTPase sigma" evidence="5">
    <location>
        <begin position="337"/>
        <end position="375"/>
    </location>
</feature>
<dbReference type="CDD" id="cd09008">
    <property type="entry name" value="MTAN"/>
    <property type="match status" value="1"/>
</dbReference>
<dbReference type="InterPro" id="IPR000845">
    <property type="entry name" value="Nucleoside_phosphorylase_d"/>
</dbReference>
<reference evidence="9" key="1">
    <citation type="submission" date="2019-04" db="EMBL/GenBank/DDBJ databases">
        <title>Friends and foes A comparative genomics studyof 23 Aspergillus species from section Flavi.</title>
        <authorList>
            <consortium name="DOE Joint Genome Institute"/>
            <person name="Kjaerbolling I."/>
            <person name="Vesth T."/>
            <person name="Frisvad J.C."/>
            <person name="Nybo J.L."/>
            <person name="Theobald S."/>
            <person name="Kildgaard S."/>
            <person name="Isbrandt T."/>
            <person name="Kuo A."/>
            <person name="Sato A."/>
            <person name="Lyhne E.K."/>
            <person name="Kogle M.E."/>
            <person name="Wiebenga A."/>
            <person name="Kun R.S."/>
            <person name="Lubbers R.J."/>
            <person name="Makela M.R."/>
            <person name="Barry K."/>
            <person name="Chovatia M."/>
            <person name="Clum A."/>
            <person name="Daum C."/>
            <person name="Haridas S."/>
            <person name="He G."/>
            <person name="LaButti K."/>
            <person name="Lipzen A."/>
            <person name="Mondo S."/>
            <person name="Riley R."/>
            <person name="Salamov A."/>
            <person name="Simmons B.A."/>
            <person name="Magnuson J.K."/>
            <person name="Henrissat B."/>
            <person name="Mortensen U.H."/>
            <person name="Larsen T.O."/>
            <person name="Devries R.P."/>
            <person name="Grigoriev I.V."/>
            <person name="Machida M."/>
            <person name="Baker S.E."/>
            <person name="Andersen M.R."/>
        </authorList>
    </citation>
    <scope>NUCLEOTIDE SEQUENCE [LARGE SCALE GENOMIC DNA]</scope>
    <source>
        <strain evidence="9">CBS 130017</strain>
    </source>
</reference>
<feature type="domain" description="Nephrocystin 3-like N-terminal" evidence="7">
    <location>
        <begin position="414"/>
        <end position="581"/>
    </location>
</feature>
<dbReference type="GO" id="GO:0009116">
    <property type="term" value="P:nucleoside metabolic process"/>
    <property type="evidence" value="ECO:0007669"/>
    <property type="project" value="InterPro"/>
</dbReference>
<feature type="repeat" description="ANK" evidence="2">
    <location>
        <begin position="960"/>
        <end position="992"/>
    </location>
</feature>
<evidence type="ECO:0000313" key="8">
    <source>
        <dbReference type="EMBL" id="KAE8326192.1"/>
    </source>
</evidence>
<feature type="repeat" description="ANK" evidence="2">
    <location>
        <begin position="927"/>
        <end position="959"/>
    </location>
</feature>
<dbReference type="PROSITE" id="PS50088">
    <property type="entry name" value="ANK_REPEAT"/>
    <property type="match status" value="3"/>
</dbReference>
<keyword evidence="2" id="KW-0040">ANK repeat</keyword>
<evidence type="ECO:0000313" key="9">
    <source>
        <dbReference type="Proteomes" id="UP000325945"/>
    </source>
</evidence>
<evidence type="ECO:0000259" key="5">
    <source>
        <dbReference type="Pfam" id="PF17106"/>
    </source>
</evidence>
<dbReference type="InterPro" id="IPR054471">
    <property type="entry name" value="GPIID_WHD"/>
</dbReference>
<feature type="repeat" description="ANK" evidence="2">
    <location>
        <begin position="993"/>
        <end position="1025"/>
    </location>
</feature>
<feature type="domain" description="Nucleoside phosphorylase" evidence="4">
    <location>
        <begin position="12"/>
        <end position="299"/>
    </location>
</feature>
<keyword evidence="1" id="KW-0677">Repeat</keyword>
<dbReference type="SUPFAM" id="SSF48403">
    <property type="entry name" value="Ankyrin repeat"/>
    <property type="match status" value="1"/>
</dbReference>
<dbReference type="InterPro" id="IPR002110">
    <property type="entry name" value="Ankyrin_rpt"/>
</dbReference>
<gene>
    <name evidence="8" type="ORF">BDV39DRAFT_193712</name>
</gene>
<dbReference type="SUPFAM" id="SSF52540">
    <property type="entry name" value="P-loop containing nucleoside triphosphate hydrolases"/>
    <property type="match status" value="1"/>
</dbReference>
<organism evidence="8 9">
    <name type="scientific">Aspergillus sergii</name>
    <dbReference type="NCBI Taxonomy" id="1034303"/>
    <lineage>
        <taxon>Eukaryota</taxon>
        <taxon>Fungi</taxon>
        <taxon>Dikarya</taxon>
        <taxon>Ascomycota</taxon>
        <taxon>Pezizomycotina</taxon>
        <taxon>Eurotiomycetes</taxon>
        <taxon>Eurotiomycetidae</taxon>
        <taxon>Eurotiales</taxon>
        <taxon>Aspergillaceae</taxon>
        <taxon>Aspergillus</taxon>
        <taxon>Aspergillus subgen. Circumdati</taxon>
    </lineage>
</organism>
<dbReference type="PANTHER" id="PTHR46082:SF11">
    <property type="entry name" value="AAA+ ATPASE DOMAIN-CONTAINING PROTEIN-RELATED"/>
    <property type="match status" value="1"/>
</dbReference>
<dbReference type="Gene3D" id="1.25.40.20">
    <property type="entry name" value="Ankyrin repeat-containing domain"/>
    <property type="match status" value="2"/>
</dbReference>
<dbReference type="SUPFAM" id="SSF53167">
    <property type="entry name" value="Purine and uridine phosphorylases"/>
    <property type="match status" value="1"/>
</dbReference>
<dbReference type="PRINTS" id="PR01415">
    <property type="entry name" value="ANKYRIN"/>
</dbReference>
<dbReference type="InterPro" id="IPR036770">
    <property type="entry name" value="Ankyrin_rpt-contain_sf"/>
</dbReference>
<dbReference type="Gene3D" id="3.40.50.300">
    <property type="entry name" value="P-loop containing nucleotide triphosphate hydrolases"/>
    <property type="match status" value="1"/>
</dbReference>
<dbReference type="InterPro" id="IPR035994">
    <property type="entry name" value="Nucleoside_phosphorylase_sf"/>
</dbReference>
<evidence type="ECO:0000256" key="2">
    <source>
        <dbReference type="PROSITE-ProRule" id="PRU00023"/>
    </source>
</evidence>
<evidence type="ECO:0000256" key="3">
    <source>
        <dbReference type="SAM" id="MobiDB-lite"/>
    </source>
</evidence>
<keyword evidence="9" id="KW-1185">Reference proteome</keyword>
<dbReference type="PANTHER" id="PTHR46082">
    <property type="entry name" value="ATP/GTP-BINDING PROTEIN-RELATED"/>
    <property type="match status" value="1"/>
</dbReference>
<dbReference type="InterPro" id="IPR056884">
    <property type="entry name" value="NPHP3-like_N"/>
</dbReference>
<dbReference type="PROSITE" id="PS50297">
    <property type="entry name" value="ANK_REP_REGION"/>
    <property type="match status" value="3"/>
</dbReference>
<feature type="domain" description="GPI inositol-deacylase winged helix" evidence="6">
    <location>
        <begin position="692"/>
        <end position="780"/>
    </location>
</feature>
<dbReference type="Pfam" id="PF12796">
    <property type="entry name" value="Ank_2"/>
    <property type="match status" value="1"/>
</dbReference>
<accession>A0A5N6WZX3</accession>
<dbReference type="Pfam" id="PF24883">
    <property type="entry name" value="NPHP3_N"/>
    <property type="match status" value="1"/>
</dbReference>
<evidence type="ECO:0000259" key="4">
    <source>
        <dbReference type="Pfam" id="PF01048"/>
    </source>
</evidence>
<dbReference type="Pfam" id="PF17106">
    <property type="entry name" value="NACHT_sigma"/>
    <property type="match status" value="1"/>
</dbReference>
<dbReference type="Pfam" id="PF01048">
    <property type="entry name" value="PNP_UDP_1"/>
    <property type="match status" value="1"/>
</dbReference>
<dbReference type="Proteomes" id="UP000325945">
    <property type="component" value="Unassembled WGS sequence"/>
</dbReference>
<evidence type="ECO:0000259" key="7">
    <source>
        <dbReference type="Pfam" id="PF24883"/>
    </source>
</evidence>